<accession>A0ABX2FUP1</accession>
<comment type="caution">
    <text evidence="2">The sequence shown here is derived from an EMBL/GenBank/DDBJ whole genome shotgun (WGS) entry which is preliminary data.</text>
</comment>
<feature type="compositionally biased region" description="Pro residues" evidence="1">
    <location>
        <begin position="50"/>
        <end position="63"/>
    </location>
</feature>
<gene>
    <name evidence="2" type="ORF">HNP98_003751</name>
</gene>
<proteinExistence type="predicted"/>
<sequence>MKFFVSFLAVLVAILLYERFFPSSAPINPVLPIGPQTEVHGHGADVPVGPTAPGPAAPVPPTR</sequence>
<feature type="region of interest" description="Disordered" evidence="1">
    <location>
        <begin position="41"/>
        <end position="63"/>
    </location>
</feature>
<evidence type="ECO:0000313" key="3">
    <source>
        <dbReference type="Proteomes" id="UP000779507"/>
    </source>
</evidence>
<evidence type="ECO:0000256" key="1">
    <source>
        <dbReference type="SAM" id="MobiDB-lite"/>
    </source>
</evidence>
<evidence type="ECO:0000313" key="2">
    <source>
        <dbReference type="EMBL" id="NRT20907.1"/>
    </source>
</evidence>
<dbReference type="Proteomes" id="UP000779507">
    <property type="component" value="Unassembled WGS sequence"/>
</dbReference>
<organism evidence="2 3">
    <name type="scientific">Hymenobacter caeli</name>
    <dbReference type="NCBI Taxonomy" id="2735894"/>
    <lineage>
        <taxon>Bacteria</taxon>
        <taxon>Pseudomonadati</taxon>
        <taxon>Bacteroidota</taxon>
        <taxon>Cytophagia</taxon>
        <taxon>Cytophagales</taxon>
        <taxon>Hymenobacteraceae</taxon>
        <taxon>Hymenobacter</taxon>
    </lineage>
</organism>
<protein>
    <submittedName>
        <fullName evidence="2">Uncharacterized protein</fullName>
    </submittedName>
</protein>
<dbReference type="RefSeq" id="WP_173811669.1">
    <property type="nucleotide sequence ID" value="NZ_JABSNP010000022.1"/>
</dbReference>
<dbReference type="EMBL" id="JABSNP010000022">
    <property type="protein sequence ID" value="NRT20907.1"/>
    <property type="molecule type" value="Genomic_DNA"/>
</dbReference>
<keyword evidence="3" id="KW-1185">Reference proteome</keyword>
<reference evidence="2 3" key="1">
    <citation type="submission" date="2020-05" db="EMBL/GenBank/DDBJ databases">
        <title>Genomic Encyclopedia of Type Strains, Phase IV (KMG-V): Genome sequencing to study the core and pangenomes of soil and plant-associated prokaryotes.</title>
        <authorList>
            <person name="Whitman W."/>
        </authorList>
    </citation>
    <scope>NUCLEOTIDE SEQUENCE [LARGE SCALE GENOMIC DNA]</scope>
    <source>
        <strain evidence="2 3">9A</strain>
    </source>
</reference>
<name>A0ABX2FUP1_9BACT</name>